<accession>A0ABR1VG14</accession>
<evidence type="ECO:0000313" key="1">
    <source>
        <dbReference type="EMBL" id="KAK8070171.1"/>
    </source>
</evidence>
<dbReference type="Proteomes" id="UP001480595">
    <property type="component" value="Unassembled WGS sequence"/>
</dbReference>
<protein>
    <submittedName>
        <fullName evidence="1">Uncharacterized protein</fullName>
    </submittedName>
</protein>
<comment type="caution">
    <text evidence="1">The sequence shown here is derived from an EMBL/GenBank/DDBJ whole genome shotgun (WGS) entry which is preliminary data.</text>
</comment>
<sequence length="81" mass="9269">MAGDTFCGVMKTFIHETRYRFFSCQKFIELLDEIPHLAADVLTNMIRSREFMHTTYPKVCSSCGMSGGTVDWRLGWQVVGL</sequence>
<evidence type="ECO:0000313" key="2">
    <source>
        <dbReference type="Proteomes" id="UP001480595"/>
    </source>
</evidence>
<dbReference type="RefSeq" id="XP_066717465.1">
    <property type="nucleotide sequence ID" value="XM_066858196.1"/>
</dbReference>
<keyword evidence="2" id="KW-1185">Reference proteome</keyword>
<dbReference type="EMBL" id="JAQQWL010000006">
    <property type="protein sequence ID" value="KAK8070171.1"/>
    <property type="molecule type" value="Genomic_DNA"/>
</dbReference>
<reference evidence="1 2" key="1">
    <citation type="submission" date="2023-01" db="EMBL/GenBank/DDBJ databases">
        <title>Analysis of 21 Apiospora genomes using comparative genomics revels a genus with tremendous synthesis potential of carbohydrate active enzymes and secondary metabolites.</title>
        <authorList>
            <person name="Sorensen T."/>
        </authorList>
    </citation>
    <scope>NUCLEOTIDE SEQUENCE [LARGE SCALE GENOMIC DNA]</scope>
    <source>
        <strain evidence="1 2">CBS 135458</strain>
    </source>
</reference>
<gene>
    <name evidence="1" type="ORF">PG994_006787</name>
</gene>
<organism evidence="1 2">
    <name type="scientific">Apiospora phragmitis</name>
    <dbReference type="NCBI Taxonomy" id="2905665"/>
    <lineage>
        <taxon>Eukaryota</taxon>
        <taxon>Fungi</taxon>
        <taxon>Dikarya</taxon>
        <taxon>Ascomycota</taxon>
        <taxon>Pezizomycotina</taxon>
        <taxon>Sordariomycetes</taxon>
        <taxon>Xylariomycetidae</taxon>
        <taxon>Amphisphaeriales</taxon>
        <taxon>Apiosporaceae</taxon>
        <taxon>Apiospora</taxon>
    </lineage>
</organism>
<dbReference type="GeneID" id="92091259"/>
<proteinExistence type="predicted"/>
<name>A0ABR1VG14_9PEZI</name>